<dbReference type="AlphaFoldDB" id="A0A388M5Q2"/>
<gene>
    <name evidence="1" type="ORF">CBR_g49758</name>
</gene>
<protein>
    <submittedName>
        <fullName evidence="1">Uncharacterized protein</fullName>
    </submittedName>
</protein>
<name>A0A388M5Q2_CHABU</name>
<keyword evidence="2" id="KW-1185">Reference proteome</keyword>
<accession>A0A388M5Q2</accession>
<evidence type="ECO:0000313" key="1">
    <source>
        <dbReference type="EMBL" id="GBG89908.1"/>
    </source>
</evidence>
<sequence>MSGPKQGRPRPRLLEQLHLSAERRARGIMHTTTAELEDYIEDSEKDVQINVGQKGIVVYFELRLRDEQRMMDIYLANMDEQEVVEAVNSTLTTVFGDTRNDLLPLLRKGTVYDYSDLYLPPAIGEVLTFTRSTAHKHFAIPYVACFNCNFRNLVPLPQLLPRSSEALPVPAARVQLQSTVDKMVGGLKAPQTAMHSEHIETGMLAAEGEGSSCRTKRALPTKADVPKAAENLVKQENEGGLGLLSKKPKQN</sequence>
<proteinExistence type="predicted"/>
<dbReference type="Gramene" id="GBG89908">
    <property type="protein sequence ID" value="GBG89908"/>
    <property type="gene ID" value="CBR_g49758"/>
</dbReference>
<reference evidence="1 2" key="1">
    <citation type="journal article" date="2018" name="Cell">
        <title>The Chara Genome: Secondary Complexity and Implications for Plant Terrestrialization.</title>
        <authorList>
            <person name="Nishiyama T."/>
            <person name="Sakayama H."/>
            <person name="Vries J.D."/>
            <person name="Buschmann H."/>
            <person name="Saint-Marcoux D."/>
            <person name="Ullrich K.K."/>
            <person name="Haas F.B."/>
            <person name="Vanderstraeten L."/>
            <person name="Becker D."/>
            <person name="Lang D."/>
            <person name="Vosolsobe S."/>
            <person name="Rombauts S."/>
            <person name="Wilhelmsson P.K.I."/>
            <person name="Janitza P."/>
            <person name="Kern R."/>
            <person name="Heyl A."/>
            <person name="Rumpler F."/>
            <person name="Villalobos L.I.A.C."/>
            <person name="Clay J.M."/>
            <person name="Skokan R."/>
            <person name="Toyoda A."/>
            <person name="Suzuki Y."/>
            <person name="Kagoshima H."/>
            <person name="Schijlen E."/>
            <person name="Tajeshwar N."/>
            <person name="Catarino B."/>
            <person name="Hetherington A.J."/>
            <person name="Saltykova A."/>
            <person name="Bonnot C."/>
            <person name="Breuninger H."/>
            <person name="Symeonidi A."/>
            <person name="Radhakrishnan G.V."/>
            <person name="Van Nieuwerburgh F."/>
            <person name="Deforce D."/>
            <person name="Chang C."/>
            <person name="Karol K.G."/>
            <person name="Hedrich R."/>
            <person name="Ulvskov P."/>
            <person name="Glockner G."/>
            <person name="Delwiche C.F."/>
            <person name="Petrasek J."/>
            <person name="Van de Peer Y."/>
            <person name="Friml J."/>
            <person name="Beilby M."/>
            <person name="Dolan L."/>
            <person name="Kohara Y."/>
            <person name="Sugano S."/>
            <person name="Fujiyama A."/>
            <person name="Delaux P.-M."/>
            <person name="Quint M."/>
            <person name="TheiBen G."/>
            <person name="Hagemann M."/>
            <person name="Harholt J."/>
            <person name="Dunand C."/>
            <person name="Zachgo S."/>
            <person name="Langdale J."/>
            <person name="Maumus F."/>
            <person name="Straeten D.V.D."/>
            <person name="Gould S.B."/>
            <person name="Rensing S.A."/>
        </authorList>
    </citation>
    <scope>NUCLEOTIDE SEQUENCE [LARGE SCALE GENOMIC DNA]</scope>
    <source>
        <strain evidence="1 2">S276</strain>
    </source>
</reference>
<evidence type="ECO:0000313" key="2">
    <source>
        <dbReference type="Proteomes" id="UP000265515"/>
    </source>
</evidence>
<comment type="caution">
    <text evidence="1">The sequence shown here is derived from an EMBL/GenBank/DDBJ whole genome shotgun (WGS) entry which is preliminary data.</text>
</comment>
<dbReference type="EMBL" id="BFEA01000769">
    <property type="protein sequence ID" value="GBG89908.1"/>
    <property type="molecule type" value="Genomic_DNA"/>
</dbReference>
<dbReference type="Proteomes" id="UP000265515">
    <property type="component" value="Unassembled WGS sequence"/>
</dbReference>
<organism evidence="1 2">
    <name type="scientific">Chara braunii</name>
    <name type="common">Braun's stonewort</name>
    <dbReference type="NCBI Taxonomy" id="69332"/>
    <lineage>
        <taxon>Eukaryota</taxon>
        <taxon>Viridiplantae</taxon>
        <taxon>Streptophyta</taxon>
        <taxon>Charophyceae</taxon>
        <taxon>Charales</taxon>
        <taxon>Characeae</taxon>
        <taxon>Chara</taxon>
    </lineage>
</organism>